<sequence>MHSVLFPRHPVIRALTLSTMASALAKGVFYTVSALYFTRVAGLSATMVGLGLTVAGGAGVAGSFLTGRLCDVFGAGRVLLVSSGGVAVALLLYPAARTPPVFTVIACAAVGLQAAQSTARTTVMAVAFPGPDRVAVRARIRVVVNVFIGLGSVLAGAALLIGTAPAYTTAVVAVGLLNAVSCVPLWLLRDIGSRPREDVAPLPEGGSPLRDPRYLLVTALNGVMAMHFGLTSVGIPLWVAARTQAPTVVVSVLLVLNTVLVALLQVRVSRGTDDIPTAARAVGTAGLLLALACALYAAAALAGPAVAVLVLVLGAVAHAFAEMRGEAGSWGLAFELADPRRPGAYQGVSQTGYALGGMLAPLVVTATAIRHGSLGWALLAVLFVAAGGLTMLVTASARRPVAIVEETAG</sequence>
<keyword evidence="6 7" id="KW-0472">Membrane</keyword>
<accession>A0ABS5TDX5</accession>
<dbReference type="RefSeq" id="WP_214155532.1">
    <property type="nucleotide sequence ID" value="NZ_JAHBAY010000003.1"/>
</dbReference>
<keyword evidence="4 7" id="KW-0812">Transmembrane</keyword>
<dbReference type="SUPFAM" id="SSF103473">
    <property type="entry name" value="MFS general substrate transporter"/>
    <property type="match status" value="2"/>
</dbReference>
<feature type="transmembrane region" description="Helical" evidence="7">
    <location>
        <begin position="214"/>
        <end position="239"/>
    </location>
</feature>
<feature type="transmembrane region" description="Helical" evidence="7">
    <location>
        <begin position="375"/>
        <end position="395"/>
    </location>
</feature>
<feature type="transmembrane region" description="Helical" evidence="7">
    <location>
        <begin position="167"/>
        <end position="188"/>
    </location>
</feature>
<name>A0ABS5TDX5_9ACTN</name>
<comment type="caution">
    <text evidence="8">The sequence shown here is derived from an EMBL/GenBank/DDBJ whole genome shotgun (WGS) entry which is preliminary data.</text>
</comment>
<keyword evidence="3" id="KW-1003">Cell membrane</keyword>
<evidence type="ECO:0000256" key="1">
    <source>
        <dbReference type="ARBA" id="ARBA00004651"/>
    </source>
</evidence>
<feature type="transmembrane region" description="Helical" evidence="7">
    <location>
        <begin position="245"/>
        <end position="266"/>
    </location>
</feature>
<comment type="subcellular location">
    <subcellularLocation>
        <location evidence="1">Cell membrane</location>
        <topology evidence="1">Multi-pass membrane protein</topology>
    </subcellularLocation>
</comment>
<keyword evidence="5 7" id="KW-1133">Transmembrane helix</keyword>
<feature type="transmembrane region" description="Helical" evidence="7">
    <location>
        <begin position="43"/>
        <end position="66"/>
    </location>
</feature>
<reference evidence="8 9" key="1">
    <citation type="submission" date="2021-05" db="EMBL/GenBank/DDBJ databases">
        <title>Kineosporia and Streptomyces sp. nov. two new marine actinobacteria isolated from Coral.</title>
        <authorList>
            <person name="Buangrab K."/>
            <person name="Sutthacheep M."/>
            <person name="Yeemin T."/>
            <person name="Harunari E."/>
            <person name="Igarashi Y."/>
            <person name="Kanchanasin P."/>
            <person name="Tanasupawat S."/>
            <person name="Phongsopitanun W."/>
        </authorList>
    </citation>
    <scope>NUCLEOTIDE SEQUENCE [LARGE SCALE GENOMIC DNA]</scope>
    <source>
        <strain evidence="8 9">J2-2</strain>
    </source>
</reference>
<evidence type="ECO:0000256" key="7">
    <source>
        <dbReference type="SAM" id="Phobius"/>
    </source>
</evidence>
<protein>
    <submittedName>
        <fullName evidence="8">MFS transporter</fullName>
    </submittedName>
</protein>
<evidence type="ECO:0000256" key="2">
    <source>
        <dbReference type="ARBA" id="ARBA00022448"/>
    </source>
</evidence>
<gene>
    <name evidence="8" type="ORF">KIH74_10010</name>
</gene>
<feature type="transmembrane region" description="Helical" evidence="7">
    <location>
        <begin position="78"/>
        <end position="96"/>
    </location>
</feature>
<dbReference type="Pfam" id="PF07690">
    <property type="entry name" value="MFS_1"/>
    <property type="match status" value="1"/>
</dbReference>
<dbReference type="Proteomes" id="UP001197247">
    <property type="component" value="Unassembled WGS sequence"/>
</dbReference>
<dbReference type="PANTHER" id="PTHR23517">
    <property type="entry name" value="RESISTANCE PROTEIN MDTM, PUTATIVE-RELATED-RELATED"/>
    <property type="match status" value="1"/>
</dbReference>
<evidence type="ECO:0000313" key="9">
    <source>
        <dbReference type="Proteomes" id="UP001197247"/>
    </source>
</evidence>
<keyword evidence="9" id="KW-1185">Reference proteome</keyword>
<dbReference type="InterPro" id="IPR036259">
    <property type="entry name" value="MFS_trans_sf"/>
</dbReference>
<dbReference type="Gene3D" id="1.20.1250.20">
    <property type="entry name" value="MFS general substrate transporter like domains"/>
    <property type="match status" value="1"/>
</dbReference>
<dbReference type="PANTHER" id="PTHR23517:SF3">
    <property type="entry name" value="INTEGRAL MEMBRANE TRANSPORT PROTEIN"/>
    <property type="match status" value="1"/>
</dbReference>
<evidence type="ECO:0000256" key="3">
    <source>
        <dbReference type="ARBA" id="ARBA00022475"/>
    </source>
</evidence>
<dbReference type="InterPro" id="IPR011701">
    <property type="entry name" value="MFS"/>
</dbReference>
<evidence type="ECO:0000256" key="5">
    <source>
        <dbReference type="ARBA" id="ARBA00022989"/>
    </source>
</evidence>
<organism evidence="8 9">
    <name type="scientific">Kineosporia corallincola</name>
    <dbReference type="NCBI Taxonomy" id="2835133"/>
    <lineage>
        <taxon>Bacteria</taxon>
        <taxon>Bacillati</taxon>
        <taxon>Actinomycetota</taxon>
        <taxon>Actinomycetes</taxon>
        <taxon>Kineosporiales</taxon>
        <taxon>Kineosporiaceae</taxon>
        <taxon>Kineosporia</taxon>
    </lineage>
</organism>
<dbReference type="EMBL" id="JAHBAY010000003">
    <property type="protein sequence ID" value="MBT0769255.1"/>
    <property type="molecule type" value="Genomic_DNA"/>
</dbReference>
<evidence type="ECO:0000256" key="4">
    <source>
        <dbReference type="ARBA" id="ARBA00022692"/>
    </source>
</evidence>
<proteinExistence type="predicted"/>
<keyword evidence="2" id="KW-0813">Transport</keyword>
<evidence type="ECO:0000256" key="6">
    <source>
        <dbReference type="ARBA" id="ARBA00023136"/>
    </source>
</evidence>
<feature type="transmembrane region" description="Helical" evidence="7">
    <location>
        <begin position="140"/>
        <end position="161"/>
    </location>
</feature>
<feature type="transmembrane region" description="Helical" evidence="7">
    <location>
        <begin position="305"/>
        <end position="321"/>
    </location>
</feature>
<feature type="transmembrane region" description="Helical" evidence="7">
    <location>
        <begin position="12"/>
        <end position="37"/>
    </location>
</feature>
<feature type="transmembrane region" description="Helical" evidence="7">
    <location>
        <begin position="351"/>
        <end position="369"/>
    </location>
</feature>
<evidence type="ECO:0000313" key="8">
    <source>
        <dbReference type="EMBL" id="MBT0769255.1"/>
    </source>
</evidence>
<dbReference type="InterPro" id="IPR050171">
    <property type="entry name" value="MFS_Transporters"/>
</dbReference>